<keyword evidence="3" id="KW-1185">Reference proteome</keyword>
<dbReference type="EMBL" id="JAVEPI010000001">
    <property type="protein sequence ID" value="KAK1445082.1"/>
    <property type="molecule type" value="Genomic_DNA"/>
</dbReference>
<feature type="coiled-coil region" evidence="1">
    <location>
        <begin position="127"/>
        <end position="180"/>
    </location>
</feature>
<gene>
    <name evidence="2" type="ORF">BgAZ_109880</name>
</gene>
<evidence type="ECO:0000256" key="1">
    <source>
        <dbReference type="SAM" id="Coils"/>
    </source>
</evidence>
<feature type="coiled-coil region" evidence="1">
    <location>
        <begin position="230"/>
        <end position="264"/>
    </location>
</feature>
<keyword evidence="1" id="KW-0175">Coiled coil</keyword>
<evidence type="ECO:0000313" key="2">
    <source>
        <dbReference type="EMBL" id="KAK1445082.1"/>
    </source>
</evidence>
<reference evidence="2" key="1">
    <citation type="submission" date="2023-08" db="EMBL/GenBank/DDBJ databases">
        <title>Draft sequence of the Babesia gibsoni genome.</title>
        <authorList>
            <person name="Yamagishi J.Y."/>
            <person name="Xuan X.X."/>
        </authorList>
    </citation>
    <scope>NUCLEOTIDE SEQUENCE</scope>
    <source>
        <strain evidence="2">Azabu</strain>
    </source>
</reference>
<name>A0AAD8PGZ1_BABGI</name>
<proteinExistence type="predicted"/>
<dbReference type="Proteomes" id="UP001230268">
    <property type="component" value="Unassembled WGS sequence"/>
</dbReference>
<accession>A0AAD8PGZ1</accession>
<dbReference type="AlphaFoldDB" id="A0AAD8PGZ1"/>
<sequence length="550" mass="63179">MLLEQLFEEVERCLDEIDLSKQRIGDVVDNTNNLCFKHGYIHEEIKRLRYFALQDFRKTFSKAVVNGCLELQETKYKTKNNLNKIEVLESSISAMGDSLSTGAGTLEKKSDMLSEAKCKLSSTLSSIKVLQRNLNKMLMRQSDIEEEHMDTTVFSFQKKMEELKHEAEQTKNQIASEKIVVGSEEEAVSKYLGELTEMERSKQLLGSKFSTDEQENATIRKELGNISKAISTYHKKLEELVTSLKKANEENNICSLRLHELDQEAFDHLNRKDLASKQSIELRDALTNISEKVQSIEKQLLISSEEESKASNDVALLLKSHSVLKANLNGVRTRISECSVLLSNIVDISSYIDKMKHNISELSRKKDLELLNKGIKDLQAIKSTLLSGIDSERSKTTNLSKEVEHLNKEITQGRILLGNLKKQYESFVAYYFEKYAIQGAFGAHRQTGRVKTGIIHKIRTFIFLKRHLDEYKEKQSVKICDIKEELKRQRESALQEKRIQCSRSLDECNNRLRSQFSDLLKDHQRKLSEDAHVIAQLQDELRRLTVNVVD</sequence>
<organism evidence="2 3">
    <name type="scientific">Babesia gibsoni</name>
    <dbReference type="NCBI Taxonomy" id="33632"/>
    <lineage>
        <taxon>Eukaryota</taxon>
        <taxon>Sar</taxon>
        <taxon>Alveolata</taxon>
        <taxon>Apicomplexa</taxon>
        <taxon>Aconoidasida</taxon>
        <taxon>Piroplasmida</taxon>
        <taxon>Babesiidae</taxon>
        <taxon>Babesia</taxon>
    </lineage>
</organism>
<protein>
    <submittedName>
        <fullName evidence="2">Uncharacterized protein</fullName>
    </submittedName>
</protein>
<evidence type="ECO:0000313" key="3">
    <source>
        <dbReference type="Proteomes" id="UP001230268"/>
    </source>
</evidence>
<comment type="caution">
    <text evidence="2">The sequence shown here is derived from an EMBL/GenBank/DDBJ whole genome shotgun (WGS) entry which is preliminary data.</text>
</comment>